<proteinExistence type="predicted"/>
<evidence type="ECO:0000313" key="3">
    <source>
        <dbReference type="Proteomes" id="UP001153269"/>
    </source>
</evidence>
<sequence>MKREGGAEIRGRGDEERAEIEKREERRRGRDMMRRTYSDSSCWCPLAGEGSMTWLHHPVETPSGRLHSYNLWAQTLDRWPCTARLSPGDTHFTVSGTNSTCPLTLAAAEEPGGSPSFSLGLQ</sequence>
<dbReference type="Proteomes" id="UP001153269">
    <property type="component" value="Unassembled WGS sequence"/>
</dbReference>
<evidence type="ECO:0000313" key="2">
    <source>
        <dbReference type="EMBL" id="CAB1460849.1"/>
    </source>
</evidence>
<keyword evidence="3" id="KW-1185">Reference proteome</keyword>
<evidence type="ECO:0000256" key="1">
    <source>
        <dbReference type="SAM" id="MobiDB-lite"/>
    </source>
</evidence>
<protein>
    <submittedName>
        <fullName evidence="2">Uncharacterized protein</fullName>
    </submittedName>
</protein>
<reference evidence="2" key="1">
    <citation type="submission" date="2020-03" db="EMBL/GenBank/DDBJ databases">
        <authorList>
            <person name="Weist P."/>
        </authorList>
    </citation>
    <scope>NUCLEOTIDE SEQUENCE</scope>
</reference>
<dbReference type="EMBL" id="CADEAL010004496">
    <property type="protein sequence ID" value="CAB1460849.1"/>
    <property type="molecule type" value="Genomic_DNA"/>
</dbReference>
<name>A0A9N7W0L6_PLEPL</name>
<organism evidence="2 3">
    <name type="scientific">Pleuronectes platessa</name>
    <name type="common">European plaice</name>
    <dbReference type="NCBI Taxonomy" id="8262"/>
    <lineage>
        <taxon>Eukaryota</taxon>
        <taxon>Metazoa</taxon>
        <taxon>Chordata</taxon>
        <taxon>Craniata</taxon>
        <taxon>Vertebrata</taxon>
        <taxon>Euteleostomi</taxon>
        <taxon>Actinopterygii</taxon>
        <taxon>Neopterygii</taxon>
        <taxon>Teleostei</taxon>
        <taxon>Neoteleostei</taxon>
        <taxon>Acanthomorphata</taxon>
        <taxon>Carangaria</taxon>
        <taxon>Pleuronectiformes</taxon>
        <taxon>Pleuronectoidei</taxon>
        <taxon>Pleuronectidae</taxon>
        <taxon>Pleuronectes</taxon>
    </lineage>
</organism>
<comment type="caution">
    <text evidence="2">The sequence shown here is derived from an EMBL/GenBank/DDBJ whole genome shotgun (WGS) entry which is preliminary data.</text>
</comment>
<feature type="region of interest" description="Disordered" evidence="1">
    <location>
        <begin position="1"/>
        <end position="35"/>
    </location>
</feature>
<gene>
    <name evidence="2" type="ORF">PLEPLA_LOCUS48722</name>
</gene>
<dbReference type="AlphaFoldDB" id="A0A9N7W0L6"/>
<accession>A0A9N7W0L6</accession>